<dbReference type="RefSeq" id="WP_087660270.1">
    <property type="nucleotide sequence ID" value="NZ_FCOL02000127.1"/>
</dbReference>
<dbReference type="InterPro" id="IPR024311">
    <property type="entry name" value="Lipocalin-like"/>
</dbReference>
<dbReference type="Proteomes" id="UP000054925">
    <property type="component" value="Unassembled WGS sequence"/>
</dbReference>
<evidence type="ECO:0000313" key="3">
    <source>
        <dbReference type="EMBL" id="SAL84485.1"/>
    </source>
</evidence>
<sequence length="167" mass="17717">MKAMLKALAVAAMIALAIGIAVPGAHAQSPSSLAGSWSLVSLTVTRSGTEEELLGAHPEGLLMFGSDGRYALVGVRANLPKFASGNRLQGTADENAGIAQGNVAHFGMYTVDTTAHVIVFHIQRSTFPNWDGDVQRRPFSIDGDRLTYVTPGSFGYGAAKVVWQRMK</sequence>
<feature type="domain" description="Lipocalin-like" evidence="2">
    <location>
        <begin position="35"/>
        <end position="149"/>
    </location>
</feature>
<dbReference type="AlphaFoldDB" id="A0A158KU34"/>
<proteinExistence type="predicted"/>
<evidence type="ECO:0000256" key="1">
    <source>
        <dbReference type="SAM" id="SignalP"/>
    </source>
</evidence>
<feature type="chain" id="PRO_5011110886" description="Lipocalin-like domain-containing protein" evidence="1">
    <location>
        <begin position="28"/>
        <end position="167"/>
    </location>
</feature>
<reference evidence="3" key="1">
    <citation type="submission" date="2016-01" db="EMBL/GenBank/DDBJ databases">
        <authorList>
            <person name="Peeters C."/>
        </authorList>
    </citation>
    <scope>NUCLEOTIDE SEQUENCE [LARGE SCALE GENOMIC DNA]</scope>
    <source>
        <strain evidence="3">LMG 22937</strain>
    </source>
</reference>
<keyword evidence="1" id="KW-0732">Signal</keyword>
<organism evidence="3 4">
    <name type="scientific">Caballeronia terrestris</name>
    <dbReference type="NCBI Taxonomy" id="1226301"/>
    <lineage>
        <taxon>Bacteria</taxon>
        <taxon>Pseudomonadati</taxon>
        <taxon>Pseudomonadota</taxon>
        <taxon>Betaproteobacteria</taxon>
        <taxon>Burkholderiales</taxon>
        <taxon>Burkholderiaceae</taxon>
        <taxon>Caballeronia</taxon>
    </lineage>
</organism>
<comment type="caution">
    <text evidence="3">The sequence shown here is derived from an EMBL/GenBank/DDBJ whole genome shotgun (WGS) entry which is preliminary data.</text>
</comment>
<gene>
    <name evidence="3" type="ORF">AWB67_06690</name>
</gene>
<evidence type="ECO:0000313" key="4">
    <source>
        <dbReference type="Proteomes" id="UP000054925"/>
    </source>
</evidence>
<accession>A0A158KU34</accession>
<keyword evidence="4" id="KW-1185">Reference proteome</keyword>
<protein>
    <recommendedName>
        <fullName evidence="2">Lipocalin-like domain-containing protein</fullName>
    </recommendedName>
</protein>
<dbReference type="Pfam" id="PF13924">
    <property type="entry name" value="Lipocalin_5"/>
    <property type="match status" value="1"/>
</dbReference>
<evidence type="ECO:0000259" key="2">
    <source>
        <dbReference type="Pfam" id="PF13924"/>
    </source>
</evidence>
<feature type="signal peptide" evidence="1">
    <location>
        <begin position="1"/>
        <end position="27"/>
    </location>
</feature>
<name>A0A158KU34_9BURK</name>
<dbReference type="OrthoDB" id="118834at2"/>
<dbReference type="EMBL" id="FCOL02000127">
    <property type="protein sequence ID" value="SAL84485.1"/>
    <property type="molecule type" value="Genomic_DNA"/>
</dbReference>